<dbReference type="SUPFAM" id="SSF52317">
    <property type="entry name" value="Class I glutamine amidotransferase-like"/>
    <property type="match status" value="1"/>
</dbReference>
<name>A0A8H3CU53_9AGAM</name>
<dbReference type="InterPro" id="IPR002818">
    <property type="entry name" value="DJ-1/PfpI"/>
</dbReference>
<accession>A0A8H3CU53</accession>
<sequence>MYKGQYSSDNLAYPSTYPLLNPVATLFVITMSEPKVLSLAVVLYPGINIVDYQGPMELLETAGTKSRMGALVTSLPGVPKPKVKFETEYLAETHDPITPMAGARVLPTKTFSEVASNQFDIILVPGGDNTRPGEPSKALADFIQGQASGAQYILSVCTGSWILAGLGLLDGKRATTNKSYFNEIKKTTSPSIEWVPKARWVVDGKFWTGSGVTAGQDMGHEFLKTVAGAEFALVAKNTMELRATNADDDEFADVFGLV</sequence>
<dbReference type="PANTHER" id="PTHR43130">
    <property type="entry name" value="ARAC-FAMILY TRANSCRIPTIONAL REGULATOR"/>
    <property type="match status" value="1"/>
</dbReference>
<dbReference type="EMBL" id="CAJMWY010002845">
    <property type="protein sequence ID" value="CAE6495744.1"/>
    <property type="molecule type" value="Genomic_DNA"/>
</dbReference>
<evidence type="ECO:0000259" key="1">
    <source>
        <dbReference type="Pfam" id="PF01965"/>
    </source>
</evidence>
<protein>
    <recommendedName>
        <fullName evidence="1">DJ-1/PfpI domain-containing protein</fullName>
    </recommendedName>
</protein>
<dbReference type="Pfam" id="PF01965">
    <property type="entry name" value="DJ-1_PfpI"/>
    <property type="match status" value="1"/>
</dbReference>
<organism evidence="2 3">
    <name type="scientific">Rhizoctonia solani</name>
    <dbReference type="NCBI Taxonomy" id="456999"/>
    <lineage>
        <taxon>Eukaryota</taxon>
        <taxon>Fungi</taxon>
        <taxon>Dikarya</taxon>
        <taxon>Basidiomycota</taxon>
        <taxon>Agaricomycotina</taxon>
        <taxon>Agaricomycetes</taxon>
        <taxon>Cantharellales</taxon>
        <taxon>Ceratobasidiaceae</taxon>
        <taxon>Rhizoctonia</taxon>
    </lineage>
</organism>
<dbReference type="InterPro" id="IPR029062">
    <property type="entry name" value="Class_I_gatase-like"/>
</dbReference>
<gene>
    <name evidence="2" type="ORF">RDB_LOCUS116464</name>
</gene>
<feature type="domain" description="DJ-1/PfpI" evidence="1">
    <location>
        <begin position="76"/>
        <end position="224"/>
    </location>
</feature>
<evidence type="ECO:0000313" key="2">
    <source>
        <dbReference type="EMBL" id="CAE6495744.1"/>
    </source>
</evidence>
<dbReference type="PANTHER" id="PTHR43130:SF15">
    <property type="entry name" value="THIJ_PFPI FAMILY PROTEIN (AFU_ORTHOLOGUE AFUA_5G14240)"/>
    <property type="match status" value="1"/>
</dbReference>
<proteinExistence type="predicted"/>
<dbReference type="InterPro" id="IPR052158">
    <property type="entry name" value="INH-QAR"/>
</dbReference>
<reference evidence="2" key="1">
    <citation type="submission" date="2021-01" db="EMBL/GenBank/DDBJ databases">
        <authorList>
            <person name="Kaushik A."/>
        </authorList>
    </citation>
    <scope>NUCLEOTIDE SEQUENCE</scope>
    <source>
        <strain evidence="2">AG4-RS23</strain>
    </source>
</reference>
<comment type="caution">
    <text evidence="2">The sequence shown here is derived from an EMBL/GenBank/DDBJ whole genome shotgun (WGS) entry which is preliminary data.</text>
</comment>
<evidence type="ECO:0000313" key="3">
    <source>
        <dbReference type="Proteomes" id="UP000663861"/>
    </source>
</evidence>
<dbReference type="AlphaFoldDB" id="A0A8H3CU53"/>
<dbReference type="CDD" id="cd03139">
    <property type="entry name" value="GATase1_PfpI_2"/>
    <property type="match status" value="1"/>
</dbReference>
<dbReference type="Gene3D" id="3.40.50.880">
    <property type="match status" value="1"/>
</dbReference>
<dbReference type="Proteomes" id="UP000663861">
    <property type="component" value="Unassembled WGS sequence"/>
</dbReference>